<protein>
    <submittedName>
        <fullName evidence="3">Amidase signature enzyme</fullName>
    </submittedName>
</protein>
<sequence>MTVAGLHTLTASEISRLIKKNEVTVEDYARSLLARIEKRDDIVHAWTYLNPDLVIKQAQRLDGIPHAERGPLHGVAFGIKDILNSEDMPTEFGSPLYKGNEPSMDSSAVGVLRTAGALILGKTVTSEFTVANTGTNTTNPHDPKRTPGGSSCGSAAAVVDFQVPLSVGTQTAGSVIRPASFVGVYAMKPTFSTISNDGLMTYSITVDTFGFFASSVEDLQLVANVFALQDDEVPVEKPLNEVRVAMMKTPLWHLAESGTRDAMDKAASILTSHGAKVDDVSFPPEYSDGVALKRMFSLIADGEAQAAFLKEYRMDKTKVAKEISDLVENKFNYTKKERLQALDTYARMRPAHDDLVSKYDAIVTPSVPDIAPVGIDWMGDPSFNILWTGLHMPVINVPAFTGSHGLPIGLSVVAGRFFDQHLLKITEVLSVPLVENGGWRIR</sequence>
<dbReference type="AlphaFoldDB" id="A0A9P4PXC5"/>
<reference evidence="3" key="1">
    <citation type="journal article" date="2020" name="Stud. Mycol.">
        <title>101 Dothideomycetes genomes: a test case for predicting lifestyles and emergence of pathogens.</title>
        <authorList>
            <person name="Haridas S."/>
            <person name="Albert R."/>
            <person name="Binder M."/>
            <person name="Bloem J."/>
            <person name="Labutti K."/>
            <person name="Salamov A."/>
            <person name="Andreopoulos B."/>
            <person name="Baker S."/>
            <person name="Barry K."/>
            <person name="Bills G."/>
            <person name="Bluhm B."/>
            <person name="Cannon C."/>
            <person name="Castanera R."/>
            <person name="Culley D."/>
            <person name="Daum C."/>
            <person name="Ezra D."/>
            <person name="Gonzalez J."/>
            <person name="Henrissat B."/>
            <person name="Kuo A."/>
            <person name="Liang C."/>
            <person name="Lipzen A."/>
            <person name="Lutzoni F."/>
            <person name="Magnuson J."/>
            <person name="Mondo S."/>
            <person name="Nolan M."/>
            <person name="Ohm R."/>
            <person name="Pangilinan J."/>
            <person name="Park H.-J."/>
            <person name="Ramirez L."/>
            <person name="Alfaro M."/>
            <person name="Sun H."/>
            <person name="Tritt A."/>
            <person name="Yoshinaga Y."/>
            <person name="Zwiers L.-H."/>
            <person name="Turgeon B."/>
            <person name="Goodwin S."/>
            <person name="Spatafora J."/>
            <person name="Crous P."/>
            <person name="Grigoriev I."/>
        </authorList>
    </citation>
    <scope>NUCLEOTIDE SEQUENCE</scope>
    <source>
        <strain evidence="3">CBS 690.94</strain>
    </source>
</reference>
<keyword evidence="4" id="KW-1185">Reference proteome</keyword>
<evidence type="ECO:0000259" key="2">
    <source>
        <dbReference type="Pfam" id="PF01425"/>
    </source>
</evidence>
<dbReference type="PANTHER" id="PTHR11895:SF151">
    <property type="entry name" value="GLUTAMYL-TRNA(GLN) AMIDOTRANSFERASE SUBUNIT A"/>
    <property type="match status" value="1"/>
</dbReference>
<evidence type="ECO:0000313" key="3">
    <source>
        <dbReference type="EMBL" id="KAF2451995.1"/>
    </source>
</evidence>
<proteinExistence type="predicted"/>
<evidence type="ECO:0000313" key="4">
    <source>
        <dbReference type="Proteomes" id="UP000799764"/>
    </source>
</evidence>
<organism evidence="3 4">
    <name type="scientific">Karstenula rhodostoma CBS 690.94</name>
    <dbReference type="NCBI Taxonomy" id="1392251"/>
    <lineage>
        <taxon>Eukaryota</taxon>
        <taxon>Fungi</taxon>
        <taxon>Dikarya</taxon>
        <taxon>Ascomycota</taxon>
        <taxon>Pezizomycotina</taxon>
        <taxon>Dothideomycetes</taxon>
        <taxon>Pleosporomycetidae</taxon>
        <taxon>Pleosporales</taxon>
        <taxon>Massarineae</taxon>
        <taxon>Didymosphaeriaceae</taxon>
        <taxon>Karstenula</taxon>
    </lineage>
</organism>
<feature type="domain" description="Amidase" evidence="2">
    <location>
        <begin position="30"/>
        <end position="423"/>
    </location>
</feature>
<dbReference type="InterPro" id="IPR000120">
    <property type="entry name" value="Amidase"/>
</dbReference>
<feature type="compositionally biased region" description="Polar residues" evidence="1">
    <location>
        <begin position="131"/>
        <end position="140"/>
    </location>
</feature>
<dbReference type="EMBL" id="MU001492">
    <property type="protein sequence ID" value="KAF2451995.1"/>
    <property type="molecule type" value="Genomic_DNA"/>
</dbReference>
<comment type="caution">
    <text evidence="3">The sequence shown here is derived from an EMBL/GenBank/DDBJ whole genome shotgun (WGS) entry which is preliminary data.</text>
</comment>
<dbReference type="InterPro" id="IPR036928">
    <property type="entry name" value="AS_sf"/>
</dbReference>
<dbReference type="SUPFAM" id="SSF75304">
    <property type="entry name" value="Amidase signature (AS) enzymes"/>
    <property type="match status" value="1"/>
</dbReference>
<name>A0A9P4PXC5_9PLEO</name>
<accession>A0A9P4PXC5</accession>
<dbReference type="GO" id="GO:0003824">
    <property type="term" value="F:catalytic activity"/>
    <property type="evidence" value="ECO:0007669"/>
    <property type="project" value="InterPro"/>
</dbReference>
<gene>
    <name evidence="3" type="ORF">P171DRAFT_468389</name>
</gene>
<dbReference type="OrthoDB" id="6428749at2759"/>
<dbReference type="Pfam" id="PF01425">
    <property type="entry name" value="Amidase"/>
    <property type="match status" value="1"/>
</dbReference>
<feature type="region of interest" description="Disordered" evidence="1">
    <location>
        <begin position="131"/>
        <end position="151"/>
    </location>
</feature>
<dbReference type="InterPro" id="IPR023631">
    <property type="entry name" value="Amidase_dom"/>
</dbReference>
<dbReference type="Gene3D" id="3.90.1300.10">
    <property type="entry name" value="Amidase signature (AS) domain"/>
    <property type="match status" value="1"/>
</dbReference>
<dbReference type="Proteomes" id="UP000799764">
    <property type="component" value="Unassembled WGS sequence"/>
</dbReference>
<dbReference type="PANTHER" id="PTHR11895">
    <property type="entry name" value="TRANSAMIDASE"/>
    <property type="match status" value="1"/>
</dbReference>
<evidence type="ECO:0000256" key="1">
    <source>
        <dbReference type="SAM" id="MobiDB-lite"/>
    </source>
</evidence>